<dbReference type="EMBL" id="UYRU01019756">
    <property type="protein sequence ID" value="VDK54754.1"/>
    <property type="molecule type" value="Genomic_DNA"/>
</dbReference>
<evidence type="ECO:0000256" key="1">
    <source>
        <dbReference type="SAM" id="MobiDB-lite"/>
    </source>
</evidence>
<evidence type="ECO:0000313" key="3">
    <source>
        <dbReference type="Proteomes" id="UP000281553"/>
    </source>
</evidence>
<organism evidence="2 3">
    <name type="scientific">Dibothriocephalus latus</name>
    <name type="common">Fish tapeworm</name>
    <name type="synonym">Diphyllobothrium latum</name>
    <dbReference type="NCBI Taxonomy" id="60516"/>
    <lineage>
        <taxon>Eukaryota</taxon>
        <taxon>Metazoa</taxon>
        <taxon>Spiralia</taxon>
        <taxon>Lophotrochozoa</taxon>
        <taxon>Platyhelminthes</taxon>
        <taxon>Cestoda</taxon>
        <taxon>Eucestoda</taxon>
        <taxon>Diphyllobothriidea</taxon>
        <taxon>Diphyllobothriidae</taxon>
        <taxon>Dibothriocephalus</taxon>
    </lineage>
</organism>
<reference evidence="2 3" key="1">
    <citation type="submission" date="2018-11" db="EMBL/GenBank/DDBJ databases">
        <authorList>
            <consortium name="Pathogen Informatics"/>
        </authorList>
    </citation>
    <scope>NUCLEOTIDE SEQUENCE [LARGE SCALE GENOMIC DNA]</scope>
</reference>
<evidence type="ECO:0000313" key="2">
    <source>
        <dbReference type="EMBL" id="VDK54754.1"/>
    </source>
</evidence>
<accession>A0A3P6SIB7</accession>
<keyword evidence="3" id="KW-1185">Reference proteome</keyword>
<dbReference type="Proteomes" id="UP000281553">
    <property type="component" value="Unassembled WGS sequence"/>
</dbReference>
<feature type="compositionally biased region" description="Acidic residues" evidence="1">
    <location>
        <begin position="106"/>
        <end position="132"/>
    </location>
</feature>
<name>A0A3P6SIB7_DIBLA</name>
<feature type="region of interest" description="Disordered" evidence="1">
    <location>
        <begin position="80"/>
        <end position="136"/>
    </location>
</feature>
<gene>
    <name evidence="2" type="ORF">DILT_LOCUS2050</name>
</gene>
<sequence length="196" mass="22088">MALPNRLQHDFITRFCWESFSDATSQADFLLRFIRDKAEDLNADHLIAPLCEFLIKLLMDAEVEHWQSCEKATVEVPTMTPVAQKKPPAPLPTRKAPKSPSSGQPEEGEEGEVIEADEDEGEELDEDSENGAEDVKSSVQTLHKVLNIYRMILAADLFPVIHRVSTSLFFINPCCYVPQLYVCGIEDRQDSGEQVH</sequence>
<protein>
    <submittedName>
        <fullName evidence="2">Uncharacterized protein</fullName>
    </submittedName>
</protein>
<proteinExistence type="predicted"/>
<dbReference type="AlphaFoldDB" id="A0A3P6SIB7"/>